<organism evidence="5 6">
    <name type="scientific">Leucobacter muris</name>
    <dbReference type="NCBI Taxonomy" id="1935379"/>
    <lineage>
        <taxon>Bacteria</taxon>
        <taxon>Bacillati</taxon>
        <taxon>Actinomycetota</taxon>
        <taxon>Actinomycetes</taxon>
        <taxon>Micrococcales</taxon>
        <taxon>Microbacteriaceae</taxon>
        <taxon>Leucobacter</taxon>
    </lineage>
</organism>
<accession>A0ABX5QJE4</accession>
<dbReference type="PANTHER" id="PTHR43827:SF3">
    <property type="entry name" value="NADP-DEPENDENT OXIDOREDUCTASE DOMAIN-CONTAINING PROTEIN"/>
    <property type="match status" value="1"/>
</dbReference>
<keyword evidence="6" id="KW-1185">Reference proteome</keyword>
<protein>
    <submittedName>
        <fullName evidence="5">Aldo/keto reductase</fullName>
    </submittedName>
</protein>
<dbReference type="PRINTS" id="PR00069">
    <property type="entry name" value="ALDKETRDTASE"/>
</dbReference>
<dbReference type="PANTHER" id="PTHR43827">
    <property type="entry name" value="2,5-DIKETO-D-GLUCONIC ACID REDUCTASE"/>
    <property type="match status" value="1"/>
</dbReference>
<gene>
    <name evidence="5" type="ORF">Leucomu_05935</name>
</gene>
<keyword evidence="2" id="KW-0521">NADP</keyword>
<evidence type="ECO:0000313" key="5">
    <source>
        <dbReference type="EMBL" id="QAB19158.1"/>
    </source>
</evidence>
<feature type="domain" description="NADP-dependent oxidoreductase" evidence="4">
    <location>
        <begin position="29"/>
        <end position="263"/>
    </location>
</feature>
<evidence type="ECO:0000259" key="4">
    <source>
        <dbReference type="Pfam" id="PF00248"/>
    </source>
</evidence>
<dbReference type="Pfam" id="PF00248">
    <property type="entry name" value="Aldo_ket_red"/>
    <property type="match status" value="1"/>
</dbReference>
<dbReference type="InterPro" id="IPR018170">
    <property type="entry name" value="Aldo/ket_reductase_CS"/>
</dbReference>
<dbReference type="EMBL" id="CP035037">
    <property type="protein sequence ID" value="QAB19158.1"/>
    <property type="molecule type" value="Genomic_DNA"/>
</dbReference>
<sequence>MSALPIPNLTLTGGTEIPQLGLGVFLVEAGEAERVVSDALEVGYRHIDTARIYDNEAEVGRAIAASGIPRDELFVTTKLWNDDHARAGEAFEQSLDRLGLDRVDLYLVHWPLPKVEGSALAAWHGLIEIAESGRASAIGVSNFEIEHLQQVIDATGAVPAVNQIELHPLHQRRELSAFCAEQGIAIEAWGPLAQGKTDLFERPEVLTAAERHGKTPAQVVLRWHLQQGRIIFPKTGRRERMVENADLFDFELSGTEIEAIDSLEVGTNFGPDPRSFDVR</sequence>
<reference evidence="5 6" key="1">
    <citation type="submission" date="2019-01" db="EMBL/GenBank/DDBJ databases">
        <title>Leucobacter muris sp. nov. isolated from the nose of a laboratory mouse.</title>
        <authorList>
            <person name="Benga L."/>
            <person name="Sproeer C."/>
            <person name="Schumann P."/>
            <person name="Verbarg S."/>
            <person name="Bunk B."/>
            <person name="Engelhardt E."/>
            <person name="Benten P.M."/>
            <person name="Sager M."/>
        </authorList>
    </citation>
    <scope>NUCLEOTIDE SEQUENCE [LARGE SCALE GENOMIC DNA]</scope>
    <source>
        <strain evidence="5 6">DSM 101948</strain>
    </source>
</reference>
<dbReference type="SUPFAM" id="SSF51430">
    <property type="entry name" value="NAD(P)-linked oxidoreductase"/>
    <property type="match status" value="1"/>
</dbReference>
<evidence type="ECO:0000256" key="2">
    <source>
        <dbReference type="ARBA" id="ARBA00022857"/>
    </source>
</evidence>
<dbReference type="PROSITE" id="PS00798">
    <property type="entry name" value="ALDOKETO_REDUCTASE_1"/>
    <property type="match status" value="1"/>
</dbReference>
<keyword evidence="3" id="KW-0560">Oxidoreductase</keyword>
<dbReference type="InterPro" id="IPR036812">
    <property type="entry name" value="NAD(P)_OxRdtase_dom_sf"/>
</dbReference>
<dbReference type="InterPro" id="IPR020471">
    <property type="entry name" value="AKR"/>
</dbReference>
<evidence type="ECO:0000256" key="3">
    <source>
        <dbReference type="ARBA" id="ARBA00023002"/>
    </source>
</evidence>
<dbReference type="RefSeq" id="WP_017884804.1">
    <property type="nucleotide sequence ID" value="NZ_CP035037.1"/>
</dbReference>
<evidence type="ECO:0000313" key="6">
    <source>
        <dbReference type="Proteomes" id="UP000285768"/>
    </source>
</evidence>
<name>A0ABX5QJE4_9MICO</name>
<evidence type="ECO:0000256" key="1">
    <source>
        <dbReference type="ARBA" id="ARBA00007905"/>
    </source>
</evidence>
<dbReference type="InterPro" id="IPR023210">
    <property type="entry name" value="NADP_OxRdtase_dom"/>
</dbReference>
<dbReference type="Gene3D" id="3.20.20.100">
    <property type="entry name" value="NADP-dependent oxidoreductase domain"/>
    <property type="match status" value="1"/>
</dbReference>
<proteinExistence type="inferred from homology"/>
<dbReference type="Proteomes" id="UP000285768">
    <property type="component" value="Chromosome"/>
</dbReference>
<comment type="similarity">
    <text evidence="1">Belongs to the aldo/keto reductase family.</text>
</comment>
<dbReference type="PIRSF" id="PIRSF000097">
    <property type="entry name" value="AKR"/>
    <property type="match status" value="1"/>
</dbReference>